<dbReference type="InterPro" id="IPR029071">
    <property type="entry name" value="Ubiquitin-like_domsf"/>
</dbReference>
<dbReference type="EMBL" id="MPUH01001104">
    <property type="protein sequence ID" value="OMJ70273.1"/>
    <property type="molecule type" value="Genomic_DNA"/>
</dbReference>
<proteinExistence type="predicted"/>
<keyword evidence="1" id="KW-0879">Wnt signaling pathway</keyword>
<dbReference type="InterPro" id="IPR038207">
    <property type="entry name" value="DIX_dom_sf"/>
</dbReference>
<evidence type="ECO:0000313" key="4">
    <source>
        <dbReference type="EMBL" id="OMJ70273.1"/>
    </source>
</evidence>
<dbReference type="PANTHER" id="PTHR42509:SF1">
    <property type="entry name" value="DIX DOMAIN-CONTAINING PROTEIN"/>
    <property type="match status" value="1"/>
</dbReference>
<reference evidence="4 5" key="1">
    <citation type="submission" date="2016-11" db="EMBL/GenBank/DDBJ databases">
        <title>The macronuclear genome of Stentor coeruleus: a giant cell with tiny introns.</title>
        <authorList>
            <person name="Slabodnick M."/>
            <person name="Ruby J.G."/>
            <person name="Reiff S.B."/>
            <person name="Swart E.C."/>
            <person name="Gosai S."/>
            <person name="Prabakaran S."/>
            <person name="Witkowska E."/>
            <person name="Larue G.E."/>
            <person name="Fisher S."/>
            <person name="Freeman R.M."/>
            <person name="Gunawardena J."/>
            <person name="Chu W."/>
            <person name="Stover N.A."/>
            <person name="Gregory B.D."/>
            <person name="Nowacki M."/>
            <person name="Derisi J."/>
            <person name="Roy S.W."/>
            <person name="Marshall W.F."/>
            <person name="Sood P."/>
        </authorList>
    </citation>
    <scope>NUCLEOTIDE SEQUENCE [LARGE SCALE GENOMIC DNA]</scope>
    <source>
        <strain evidence="4">WM001</strain>
    </source>
</reference>
<dbReference type="Pfam" id="PF00778">
    <property type="entry name" value="DIX"/>
    <property type="match status" value="1"/>
</dbReference>
<evidence type="ECO:0000256" key="2">
    <source>
        <dbReference type="SAM" id="MobiDB-lite"/>
    </source>
</evidence>
<dbReference type="InterPro" id="IPR001158">
    <property type="entry name" value="DIX"/>
</dbReference>
<feature type="domain" description="DIX" evidence="3">
    <location>
        <begin position="2"/>
        <end position="78"/>
    </location>
</feature>
<evidence type="ECO:0000259" key="3">
    <source>
        <dbReference type="Pfam" id="PF00778"/>
    </source>
</evidence>
<dbReference type="SUPFAM" id="SSF54236">
    <property type="entry name" value="Ubiquitin-like"/>
    <property type="match status" value="1"/>
</dbReference>
<gene>
    <name evidence="4" type="ORF">SteCoe_31784</name>
</gene>
<dbReference type="PANTHER" id="PTHR42509">
    <property type="entry name" value="DIX DOMAIN-CONTAINING PROTEIN"/>
    <property type="match status" value="1"/>
</dbReference>
<dbReference type="Gene3D" id="2.40.240.130">
    <property type="match status" value="1"/>
</dbReference>
<evidence type="ECO:0000313" key="5">
    <source>
        <dbReference type="Proteomes" id="UP000187209"/>
    </source>
</evidence>
<keyword evidence="5" id="KW-1185">Reference proteome</keyword>
<sequence length="147" mass="16879">MVYYHIPEDFDDPEQPNAFGIGKPIEDIKLSDIKRLFPVEGTYHFRFKHVSGKSTFWMDLKDDDSKAIAFQNRIVMKVSRISWDSPSSYNHSHSSHSSQSSHSAHVSFASQKLQTSVSPPKPTTFNLFEFDPSPEKKVEAFDMLFPH</sequence>
<feature type="compositionally biased region" description="Low complexity" evidence="2">
    <location>
        <begin position="84"/>
        <end position="110"/>
    </location>
</feature>
<dbReference type="GO" id="GO:0016055">
    <property type="term" value="P:Wnt signaling pathway"/>
    <property type="evidence" value="ECO:0007669"/>
    <property type="project" value="UniProtKB-KW"/>
</dbReference>
<evidence type="ECO:0000256" key="1">
    <source>
        <dbReference type="ARBA" id="ARBA00022687"/>
    </source>
</evidence>
<dbReference type="AlphaFoldDB" id="A0A1R2B0F1"/>
<comment type="caution">
    <text evidence="4">The sequence shown here is derived from an EMBL/GenBank/DDBJ whole genome shotgun (WGS) entry which is preliminary data.</text>
</comment>
<name>A0A1R2B0F1_9CILI</name>
<dbReference type="Proteomes" id="UP000187209">
    <property type="component" value="Unassembled WGS sequence"/>
</dbReference>
<organism evidence="4 5">
    <name type="scientific">Stentor coeruleus</name>
    <dbReference type="NCBI Taxonomy" id="5963"/>
    <lineage>
        <taxon>Eukaryota</taxon>
        <taxon>Sar</taxon>
        <taxon>Alveolata</taxon>
        <taxon>Ciliophora</taxon>
        <taxon>Postciliodesmatophora</taxon>
        <taxon>Heterotrichea</taxon>
        <taxon>Heterotrichida</taxon>
        <taxon>Stentoridae</taxon>
        <taxon>Stentor</taxon>
    </lineage>
</organism>
<protein>
    <recommendedName>
        <fullName evidence="3">DIX domain-containing protein</fullName>
    </recommendedName>
</protein>
<dbReference type="OrthoDB" id="10007451at2759"/>
<accession>A0A1R2B0F1</accession>
<feature type="region of interest" description="Disordered" evidence="2">
    <location>
        <begin position="84"/>
        <end position="119"/>
    </location>
</feature>